<evidence type="ECO:0000313" key="2">
    <source>
        <dbReference type="EMBL" id="KDN71792.1"/>
    </source>
</evidence>
<dbReference type="eggNOG" id="ENOG502SS8J">
    <property type="taxonomic scope" value="Eukaryota"/>
</dbReference>
<organism evidence="2 3">
    <name type="scientific">Colletotrichum sublineola</name>
    <name type="common">Sorghum anthracnose fungus</name>
    <dbReference type="NCBI Taxonomy" id="1173701"/>
    <lineage>
        <taxon>Eukaryota</taxon>
        <taxon>Fungi</taxon>
        <taxon>Dikarya</taxon>
        <taxon>Ascomycota</taxon>
        <taxon>Pezizomycotina</taxon>
        <taxon>Sordariomycetes</taxon>
        <taxon>Hypocreomycetidae</taxon>
        <taxon>Glomerellales</taxon>
        <taxon>Glomerellaceae</taxon>
        <taxon>Colletotrichum</taxon>
        <taxon>Colletotrichum graminicola species complex</taxon>
    </lineage>
</organism>
<accession>A0A066XSF9</accession>
<dbReference type="OrthoDB" id="4799382at2759"/>
<dbReference type="InterPro" id="IPR010730">
    <property type="entry name" value="HET"/>
</dbReference>
<evidence type="ECO:0000313" key="3">
    <source>
        <dbReference type="Proteomes" id="UP000027238"/>
    </source>
</evidence>
<dbReference type="EMBL" id="JMSE01000124">
    <property type="protein sequence ID" value="KDN71792.1"/>
    <property type="molecule type" value="Genomic_DNA"/>
</dbReference>
<name>A0A066XSF9_COLSU</name>
<dbReference type="Proteomes" id="UP000027238">
    <property type="component" value="Unassembled WGS sequence"/>
</dbReference>
<proteinExistence type="predicted"/>
<reference evidence="3" key="1">
    <citation type="journal article" date="2014" name="Genome Announc.">
        <title>Draft genome sequence of Colletotrichum sublineola, a destructive pathogen of cultivated sorghum.</title>
        <authorList>
            <person name="Baroncelli R."/>
            <person name="Sanz-Martin J.M."/>
            <person name="Rech G.E."/>
            <person name="Sukno S.A."/>
            <person name="Thon M.R."/>
        </authorList>
    </citation>
    <scope>NUCLEOTIDE SEQUENCE [LARGE SCALE GENOMIC DNA]</scope>
    <source>
        <strain evidence="3">TX430BB</strain>
    </source>
</reference>
<dbReference type="HOGENOM" id="CLU_002639_9_0_1"/>
<dbReference type="PANTHER" id="PTHR33112">
    <property type="entry name" value="DOMAIN PROTEIN, PUTATIVE-RELATED"/>
    <property type="match status" value="1"/>
</dbReference>
<evidence type="ECO:0000259" key="1">
    <source>
        <dbReference type="Pfam" id="PF06985"/>
    </source>
</evidence>
<dbReference type="Pfam" id="PF06985">
    <property type="entry name" value="HET"/>
    <property type="match status" value="1"/>
</dbReference>
<feature type="domain" description="Heterokaryon incompatibility" evidence="1">
    <location>
        <begin position="238"/>
        <end position="398"/>
    </location>
</feature>
<dbReference type="AlphaFoldDB" id="A0A066XSF9"/>
<sequence>MDSAAQTNLGALGDANLCDGCANVILDDSNDDFVVGKALDGTHATLRHKNEGKSDIVRLLPACHWKDTLPELPGLASSAQAGCGLCDFFREHVLKRGIGRCGDVQINAGYIWGADRDIYGTTVNDEGLVFWRCEVYNPSPRELLAALTFNIETSSDELANWLRIDDKRSPWPLSPENVAWIKSEWLRCETECGHIKQTSSFLPTRLIDVGQTDQDGPRLVLSETLTNRATVNSPKVEYATLSYCWGPKEDADQQLKTTRATLSAHLEKVPIESMTPVVRDTVITCRALGIQYLWVDALCIIQGDSEDWNKESLSMSRVYYCSALTICPLASASCLQGYLSFRPSGYDVPFQSTKQNSVQGTYTLYPSSDDRVSSWNWSPLMIDLRQAVWDTRGWTYQENMLSTRLLFFGPGLWHFACEEGAVSEDSYFESGSVVHGSLRALVAKAQEPEPEDPVEASRRVRDAYARWDETLTIQTRECSYREDLLPGIAGLAAECAKITKDTYLAGLWGGDLHYGLVWEVVNPEIGDLSTSLSQKRQPCSYVAPSWSWASQTRQFELLPNRRYLLEDLNTSEERAETQKLMEISETLPCHVGPEFVLVRHAMDLQWRSQFGRLNSGSHISLLAKLAPFPSDVIVEPRTREHPPFGYFEDGSGLCLFDWTVESTLVQPPDQMQLLLVSSCCFQTNNWPKLQWLAGLRNTPEKTFQFPTPSRVLTDEDYQRVGDCSFCQNTTSPKTAWGLVVHPADRPDAFYRVGIFLLFSEDPSVGVFGGVSRRQVDLV</sequence>
<comment type="caution">
    <text evidence="2">The sequence shown here is derived from an EMBL/GenBank/DDBJ whole genome shotgun (WGS) entry which is preliminary data.</text>
</comment>
<dbReference type="OMA" id="SWCANDG"/>
<keyword evidence="3" id="KW-1185">Reference proteome</keyword>
<dbReference type="STRING" id="1173701.A0A066XSF9"/>
<protein>
    <recommendedName>
        <fullName evidence="1">Heterokaryon incompatibility domain-containing protein</fullName>
    </recommendedName>
</protein>
<gene>
    <name evidence="2" type="ORF">CSUB01_11749</name>
</gene>
<dbReference type="PANTHER" id="PTHR33112:SF16">
    <property type="entry name" value="HETEROKARYON INCOMPATIBILITY DOMAIN-CONTAINING PROTEIN"/>
    <property type="match status" value="1"/>
</dbReference>